<dbReference type="Proteomes" id="UP001146120">
    <property type="component" value="Unassembled WGS sequence"/>
</dbReference>
<reference evidence="2" key="2">
    <citation type="journal article" date="2023" name="Microbiol Resour">
        <title>Decontamination and Annotation of the Draft Genome Sequence of the Oomycete Lagenidium giganteum ARSEF 373.</title>
        <authorList>
            <person name="Morgan W.R."/>
            <person name="Tartar A."/>
        </authorList>
    </citation>
    <scope>NUCLEOTIDE SEQUENCE</scope>
    <source>
        <strain evidence="2">ARSEF 373</strain>
    </source>
</reference>
<gene>
    <name evidence="2" type="ORF">N0F65_000804</name>
</gene>
<keyword evidence="3" id="KW-1185">Reference proteome</keyword>
<feature type="transmembrane region" description="Helical" evidence="1">
    <location>
        <begin position="27"/>
        <end position="48"/>
    </location>
</feature>
<keyword evidence="1" id="KW-1133">Transmembrane helix</keyword>
<reference evidence="2" key="1">
    <citation type="submission" date="2022-11" db="EMBL/GenBank/DDBJ databases">
        <authorList>
            <person name="Morgan W.R."/>
            <person name="Tartar A."/>
        </authorList>
    </citation>
    <scope>NUCLEOTIDE SEQUENCE</scope>
    <source>
        <strain evidence="2">ARSEF 373</strain>
    </source>
</reference>
<keyword evidence="1" id="KW-0472">Membrane</keyword>
<evidence type="ECO:0000256" key="1">
    <source>
        <dbReference type="SAM" id="Phobius"/>
    </source>
</evidence>
<comment type="caution">
    <text evidence="2">The sequence shown here is derived from an EMBL/GenBank/DDBJ whole genome shotgun (WGS) entry which is preliminary data.</text>
</comment>
<proteinExistence type="predicted"/>
<sequence length="98" mass="11202">MTEDSEHSTSWLLSANAFGRDVSALEFLIVLTLVSVVSVLVIVTWKLARASNEWKVGSMALPLRHQRSHRYARMNKHQFPKLDTIHEHQIFVNDAKSC</sequence>
<dbReference type="AlphaFoldDB" id="A0AAV2ZGK5"/>
<organism evidence="2 3">
    <name type="scientific">Lagenidium giganteum</name>
    <dbReference type="NCBI Taxonomy" id="4803"/>
    <lineage>
        <taxon>Eukaryota</taxon>
        <taxon>Sar</taxon>
        <taxon>Stramenopiles</taxon>
        <taxon>Oomycota</taxon>
        <taxon>Peronosporomycetes</taxon>
        <taxon>Pythiales</taxon>
        <taxon>Pythiaceae</taxon>
    </lineage>
</organism>
<accession>A0AAV2ZGK5</accession>
<dbReference type="EMBL" id="DAKRPA010000003">
    <property type="protein sequence ID" value="DBA05116.1"/>
    <property type="molecule type" value="Genomic_DNA"/>
</dbReference>
<evidence type="ECO:0000313" key="2">
    <source>
        <dbReference type="EMBL" id="DBA05116.1"/>
    </source>
</evidence>
<keyword evidence="1" id="KW-0812">Transmembrane</keyword>
<evidence type="ECO:0000313" key="3">
    <source>
        <dbReference type="Proteomes" id="UP001146120"/>
    </source>
</evidence>
<protein>
    <submittedName>
        <fullName evidence="2">Uncharacterized protein</fullName>
    </submittedName>
</protein>
<name>A0AAV2ZGK5_9STRA</name>